<dbReference type="InterPro" id="IPR029056">
    <property type="entry name" value="Ribokinase-like"/>
</dbReference>
<sequence>SDSGGGAGIQADLKTFSACGCYGTSVITAITAQNTLGVSAIHPVPIGTIEAQITAILEDIGTDSVKIGMLHSSEVIETVAACLQKYPCGSIVVDPVMVATSGDKLIEDDAIATMKTVLLPMATLITPNIYEAELLTGIAIGDREDMAGVASILQQSYSTNILLKG</sequence>
<dbReference type="InterPro" id="IPR004399">
    <property type="entry name" value="HMP/HMP-P_kinase_dom"/>
</dbReference>
<dbReference type="PANTHER" id="PTHR20858">
    <property type="entry name" value="PHOSPHOMETHYLPYRIMIDINE KINASE"/>
    <property type="match status" value="1"/>
</dbReference>
<dbReference type="NCBIfam" id="TIGR00097">
    <property type="entry name" value="HMP-P_kinase"/>
    <property type="match status" value="1"/>
</dbReference>
<dbReference type="GO" id="GO:0008902">
    <property type="term" value="F:hydroxymethylpyrimidine kinase activity"/>
    <property type="evidence" value="ECO:0007669"/>
    <property type="project" value="TreeGrafter"/>
</dbReference>
<feature type="non-terminal residue" evidence="1">
    <location>
        <position position="165"/>
    </location>
</feature>
<dbReference type="OrthoDB" id="10028886at2759"/>
<dbReference type="AlphaFoldDB" id="A0A7R8WXN0"/>
<proteinExistence type="predicted"/>
<accession>A0A7R8WXN0</accession>
<dbReference type="EMBL" id="OB708308">
    <property type="protein sequence ID" value="CAD7238775.1"/>
    <property type="molecule type" value="Genomic_DNA"/>
</dbReference>
<dbReference type="CDD" id="cd01169">
    <property type="entry name" value="HMPP_kinase"/>
    <property type="match status" value="1"/>
</dbReference>
<evidence type="ECO:0000313" key="1">
    <source>
        <dbReference type="EMBL" id="CAD7238775.1"/>
    </source>
</evidence>
<gene>
    <name evidence="1" type="ORF">CTOB1V02_LOCUS16590</name>
</gene>
<dbReference type="PANTHER" id="PTHR20858:SF17">
    <property type="entry name" value="HYDROXYMETHYLPYRIMIDINE_PHOSPHOMETHYLPYRIMIDINE KINASE THI20-RELATED"/>
    <property type="match status" value="1"/>
</dbReference>
<dbReference type="GO" id="GO:0005829">
    <property type="term" value="C:cytosol"/>
    <property type="evidence" value="ECO:0007669"/>
    <property type="project" value="TreeGrafter"/>
</dbReference>
<dbReference type="Pfam" id="PF08543">
    <property type="entry name" value="Phos_pyr_kin"/>
    <property type="match status" value="1"/>
</dbReference>
<dbReference type="GO" id="GO:0008972">
    <property type="term" value="F:phosphomethylpyrimidine kinase activity"/>
    <property type="evidence" value="ECO:0007669"/>
    <property type="project" value="InterPro"/>
</dbReference>
<dbReference type="GO" id="GO:0009228">
    <property type="term" value="P:thiamine biosynthetic process"/>
    <property type="evidence" value="ECO:0007669"/>
    <property type="project" value="InterPro"/>
</dbReference>
<feature type="non-terminal residue" evidence="1">
    <location>
        <position position="1"/>
    </location>
</feature>
<name>A0A7R8WXN0_9CRUS</name>
<dbReference type="SUPFAM" id="SSF53613">
    <property type="entry name" value="Ribokinase-like"/>
    <property type="match status" value="1"/>
</dbReference>
<protein>
    <submittedName>
        <fullName evidence="1">Uncharacterized protein</fullName>
    </submittedName>
</protein>
<reference evidence="1" key="1">
    <citation type="submission" date="2020-11" db="EMBL/GenBank/DDBJ databases">
        <authorList>
            <person name="Tran Van P."/>
        </authorList>
    </citation>
    <scope>NUCLEOTIDE SEQUENCE</scope>
</reference>
<dbReference type="Gene3D" id="3.40.1190.20">
    <property type="match status" value="1"/>
</dbReference>
<organism evidence="1">
    <name type="scientific">Cyprideis torosa</name>
    <dbReference type="NCBI Taxonomy" id="163714"/>
    <lineage>
        <taxon>Eukaryota</taxon>
        <taxon>Metazoa</taxon>
        <taxon>Ecdysozoa</taxon>
        <taxon>Arthropoda</taxon>
        <taxon>Crustacea</taxon>
        <taxon>Oligostraca</taxon>
        <taxon>Ostracoda</taxon>
        <taxon>Podocopa</taxon>
        <taxon>Podocopida</taxon>
        <taxon>Cytherocopina</taxon>
        <taxon>Cytheroidea</taxon>
        <taxon>Cytherideidae</taxon>
        <taxon>Cyprideis</taxon>
    </lineage>
</organism>
<dbReference type="InterPro" id="IPR013749">
    <property type="entry name" value="PM/HMP-P_kinase-1"/>
</dbReference>